<organism evidence="2 3">
    <name type="scientific">Pedobacter planticolens</name>
    <dbReference type="NCBI Taxonomy" id="2679964"/>
    <lineage>
        <taxon>Bacteria</taxon>
        <taxon>Pseudomonadati</taxon>
        <taxon>Bacteroidota</taxon>
        <taxon>Sphingobacteriia</taxon>
        <taxon>Sphingobacteriales</taxon>
        <taxon>Sphingobacteriaceae</taxon>
        <taxon>Pedobacter</taxon>
    </lineage>
</organism>
<keyword evidence="1" id="KW-0732">Signal</keyword>
<proteinExistence type="predicted"/>
<dbReference type="AlphaFoldDB" id="A0A923DVV6"/>
<accession>A0A923DVV6</accession>
<evidence type="ECO:0008006" key="4">
    <source>
        <dbReference type="Google" id="ProtNLM"/>
    </source>
</evidence>
<feature type="chain" id="PRO_5036788554" description="MORN repeat variant" evidence="1">
    <location>
        <begin position="33"/>
        <end position="210"/>
    </location>
</feature>
<sequence length="210" mass="24195">MKPNTSVSNNMRTYQQFLLFVLCCSFTIIANAQDKIYASALATYHHTITYTNYKESFLTAKEQQSKLIDNKAHYYWYSNNQLHATQGGFSGKLLDGPYTAIYLNGNLKEQGLFKNGLKQGIWKVWNEDGILLSQKTYQNGLPEGKYQLFAKGELQESGNYSAGKINGKVVRYIRPDSIQHILYRNGEVVQQAEYLSWIERSFKPRHRAQQ</sequence>
<dbReference type="EMBL" id="WNXD01000001">
    <property type="protein sequence ID" value="MBB2144011.1"/>
    <property type="molecule type" value="Genomic_DNA"/>
</dbReference>
<comment type="caution">
    <text evidence="2">The sequence shown here is derived from an EMBL/GenBank/DDBJ whole genome shotgun (WGS) entry which is preliminary data.</text>
</comment>
<dbReference type="Gene3D" id="3.90.930.1">
    <property type="match status" value="1"/>
</dbReference>
<dbReference type="InterPro" id="IPR011652">
    <property type="entry name" value="MORN_2"/>
</dbReference>
<reference evidence="2" key="1">
    <citation type="submission" date="2019-11" db="EMBL/GenBank/DDBJ databases">
        <title>Description of Pedobacter sp. LMG 31464T.</title>
        <authorList>
            <person name="Carlier A."/>
            <person name="Qi S."/>
            <person name="Vandamme P."/>
        </authorList>
    </citation>
    <scope>NUCLEOTIDE SEQUENCE</scope>
    <source>
        <strain evidence="2">LMG 31464</strain>
    </source>
</reference>
<evidence type="ECO:0000313" key="2">
    <source>
        <dbReference type="EMBL" id="MBB2144011.1"/>
    </source>
</evidence>
<keyword evidence="3" id="KW-1185">Reference proteome</keyword>
<protein>
    <recommendedName>
        <fullName evidence="4">MORN repeat variant</fullName>
    </recommendedName>
</protein>
<dbReference type="RefSeq" id="WP_182920713.1">
    <property type="nucleotide sequence ID" value="NZ_WNXD01000001.1"/>
</dbReference>
<gene>
    <name evidence="2" type="ORF">GM921_00810</name>
</gene>
<name>A0A923DVV6_9SPHI</name>
<evidence type="ECO:0000313" key="3">
    <source>
        <dbReference type="Proteomes" id="UP000601055"/>
    </source>
</evidence>
<evidence type="ECO:0000256" key="1">
    <source>
        <dbReference type="SAM" id="SignalP"/>
    </source>
</evidence>
<dbReference type="Pfam" id="PF07661">
    <property type="entry name" value="MORN_2"/>
    <property type="match status" value="2"/>
</dbReference>
<feature type="signal peptide" evidence="1">
    <location>
        <begin position="1"/>
        <end position="32"/>
    </location>
</feature>
<dbReference type="Proteomes" id="UP000601055">
    <property type="component" value="Unassembled WGS sequence"/>
</dbReference>
<dbReference type="SUPFAM" id="SSF82185">
    <property type="entry name" value="Histone H3 K4-specific methyltransferase SET7/9 N-terminal domain"/>
    <property type="match status" value="1"/>
</dbReference>